<proteinExistence type="predicted"/>
<feature type="compositionally biased region" description="Acidic residues" evidence="1">
    <location>
        <begin position="148"/>
        <end position="157"/>
    </location>
</feature>
<feature type="region of interest" description="Disordered" evidence="1">
    <location>
        <begin position="33"/>
        <end position="61"/>
    </location>
</feature>
<name>A0A1B6IRZ3_9HEMI</name>
<protein>
    <submittedName>
        <fullName evidence="2">Uncharacterized protein</fullName>
    </submittedName>
</protein>
<feature type="compositionally biased region" description="Acidic residues" evidence="1">
    <location>
        <begin position="51"/>
        <end position="61"/>
    </location>
</feature>
<feature type="non-terminal residue" evidence="2">
    <location>
        <position position="1"/>
    </location>
</feature>
<organism evidence="2">
    <name type="scientific">Homalodisca liturata</name>
    <dbReference type="NCBI Taxonomy" id="320908"/>
    <lineage>
        <taxon>Eukaryota</taxon>
        <taxon>Metazoa</taxon>
        <taxon>Ecdysozoa</taxon>
        <taxon>Arthropoda</taxon>
        <taxon>Hexapoda</taxon>
        <taxon>Insecta</taxon>
        <taxon>Pterygota</taxon>
        <taxon>Neoptera</taxon>
        <taxon>Paraneoptera</taxon>
        <taxon>Hemiptera</taxon>
        <taxon>Auchenorrhyncha</taxon>
        <taxon>Membracoidea</taxon>
        <taxon>Cicadellidae</taxon>
        <taxon>Cicadellinae</taxon>
        <taxon>Proconiini</taxon>
        <taxon>Homalodisca</taxon>
    </lineage>
</organism>
<accession>A0A1B6IRZ3</accession>
<sequence length="192" mass="20993">RTTAADVLENEIDQVLLKVAQSVDAIKKTPATEATAVQADDQTPELRESAEDSVEDGPLEDEDSLLDSIEDVAQQDMSIEEEDQQESIAVGDVKIKVPLPSDKPPVTENKPMDSIDSQKPVFVLEESENYDVSAEKSTEDNMISTESLSDESASEEIELLKNASITLQTNENLDETKIKEPINGDKQETTVG</sequence>
<reference evidence="2" key="1">
    <citation type="submission" date="2015-11" db="EMBL/GenBank/DDBJ databases">
        <title>De novo transcriptome assembly of four potential Pierce s Disease insect vectors from Arizona vineyards.</title>
        <authorList>
            <person name="Tassone E.E."/>
        </authorList>
    </citation>
    <scope>NUCLEOTIDE SEQUENCE</scope>
</reference>
<gene>
    <name evidence="2" type="ORF">g.56667</name>
</gene>
<dbReference type="EMBL" id="GECU01018053">
    <property type="protein sequence ID" value="JAS89653.1"/>
    <property type="molecule type" value="Transcribed_RNA"/>
</dbReference>
<feature type="region of interest" description="Disordered" evidence="1">
    <location>
        <begin position="96"/>
        <end position="192"/>
    </location>
</feature>
<evidence type="ECO:0000313" key="2">
    <source>
        <dbReference type="EMBL" id="JAS89653.1"/>
    </source>
</evidence>
<dbReference type="AlphaFoldDB" id="A0A1B6IRZ3"/>
<evidence type="ECO:0000256" key="1">
    <source>
        <dbReference type="SAM" id="MobiDB-lite"/>
    </source>
</evidence>
<feature type="non-terminal residue" evidence="2">
    <location>
        <position position="192"/>
    </location>
</feature>
<feature type="compositionally biased region" description="Basic and acidic residues" evidence="1">
    <location>
        <begin position="174"/>
        <end position="192"/>
    </location>
</feature>